<accession>A0A9P7SW49</accession>
<dbReference type="Proteomes" id="UP000748025">
    <property type="component" value="Unassembled WGS sequence"/>
</dbReference>
<dbReference type="OrthoDB" id="7772923at2759"/>
<protein>
    <submittedName>
        <fullName evidence="1">Uncharacterized protein</fullName>
    </submittedName>
</protein>
<proteinExistence type="predicted"/>
<name>A0A9P7SW49_9HYPO</name>
<evidence type="ECO:0000313" key="2">
    <source>
        <dbReference type="Proteomes" id="UP000748025"/>
    </source>
</evidence>
<organism evidence="1 2">
    <name type="scientific">Claviceps pusilla</name>
    <dbReference type="NCBI Taxonomy" id="123648"/>
    <lineage>
        <taxon>Eukaryota</taxon>
        <taxon>Fungi</taxon>
        <taxon>Dikarya</taxon>
        <taxon>Ascomycota</taxon>
        <taxon>Pezizomycotina</taxon>
        <taxon>Sordariomycetes</taxon>
        <taxon>Hypocreomycetidae</taxon>
        <taxon>Hypocreales</taxon>
        <taxon>Clavicipitaceae</taxon>
        <taxon>Claviceps</taxon>
    </lineage>
</organism>
<comment type="caution">
    <text evidence="1">The sequence shown here is derived from an EMBL/GenBank/DDBJ whole genome shotgun (WGS) entry which is preliminary data.</text>
</comment>
<evidence type="ECO:0000313" key="1">
    <source>
        <dbReference type="EMBL" id="KAG5989717.1"/>
    </source>
</evidence>
<sequence length="179" mass="19880">VGPATDAEMNNRRKHQITHLDRARASLPRQPHRLAHSVINFPAPSRSGLGAGTITLSQLRGAQRAAIVDKQCVYGVRDSGPCLRGSSSRKPYLENRKLPRDSLPPERWAACKSTVPPPCCFQFCLAPEQGLWCARLCHDDLMLAYFCSDDIVESIRAEGFDPDELFDVYVKAHYDCIAG</sequence>
<gene>
    <name evidence="1" type="ORF">E4U43_004448</name>
</gene>
<reference evidence="1" key="1">
    <citation type="journal article" date="2020" name="bioRxiv">
        <title>Whole genome comparisons of ergot fungi reveals the divergence and evolution of species within the genus Claviceps are the result of varying mechanisms driving genome evolution and host range expansion.</title>
        <authorList>
            <person name="Wyka S.A."/>
            <person name="Mondo S.J."/>
            <person name="Liu M."/>
            <person name="Dettman J."/>
            <person name="Nalam V."/>
            <person name="Broders K.D."/>
        </authorList>
    </citation>
    <scope>NUCLEOTIDE SEQUENCE</scope>
    <source>
        <strain evidence="1">CCC 602</strain>
    </source>
</reference>
<dbReference type="AlphaFoldDB" id="A0A9P7SW49"/>
<feature type="non-terminal residue" evidence="1">
    <location>
        <position position="179"/>
    </location>
</feature>
<dbReference type="EMBL" id="SRPW01002896">
    <property type="protein sequence ID" value="KAG5989717.1"/>
    <property type="molecule type" value="Genomic_DNA"/>
</dbReference>
<keyword evidence="2" id="KW-1185">Reference proteome</keyword>